<dbReference type="InterPro" id="IPR001667">
    <property type="entry name" value="DDH_dom"/>
</dbReference>
<dbReference type="InterPro" id="IPR004610">
    <property type="entry name" value="RecJ"/>
</dbReference>
<evidence type="ECO:0000256" key="1">
    <source>
        <dbReference type="ARBA" id="ARBA00005915"/>
    </source>
</evidence>
<keyword evidence="5" id="KW-0269">Exonuclease</keyword>
<dbReference type="GO" id="GO:0006281">
    <property type="term" value="P:DNA repair"/>
    <property type="evidence" value="ECO:0007669"/>
    <property type="project" value="InterPro"/>
</dbReference>
<comment type="caution">
    <text evidence="9">The sequence shown here is derived from an EMBL/GenBank/DDBJ whole genome shotgun (WGS) entry which is preliminary data.</text>
</comment>
<dbReference type="PATRIC" id="fig|1605367.3.peg.3363"/>
<dbReference type="Pfam" id="PF02272">
    <property type="entry name" value="DHHA1"/>
    <property type="match status" value="1"/>
</dbReference>
<dbReference type="AlphaFoldDB" id="A0A0P7BW20"/>
<dbReference type="Gene3D" id="3.90.1640.30">
    <property type="match status" value="1"/>
</dbReference>
<dbReference type="NCBIfam" id="TIGR00644">
    <property type="entry name" value="recJ"/>
    <property type="match status" value="1"/>
</dbReference>
<evidence type="ECO:0000256" key="2">
    <source>
        <dbReference type="ARBA" id="ARBA00019841"/>
    </source>
</evidence>
<evidence type="ECO:0000256" key="3">
    <source>
        <dbReference type="ARBA" id="ARBA00022722"/>
    </source>
</evidence>
<evidence type="ECO:0000313" key="9">
    <source>
        <dbReference type="EMBL" id="KPM48865.1"/>
    </source>
</evidence>
<sequence>MVEKRWNLLAQPTETSDKEDITNLCHELNISPELATLLWQRGVTNFDEAKTFFRPELEQLHDPFLMKDMDIALQRLEKAIEQKETIIIYGDYDVDGTTAVALVYGFLSKFYDNLHYYNPDRYKEGYGISKLGIDWAKEQGASLIIALDCGIKSIENITYAKQIGIDFIVCDHHEPGEILPDAIAVLDPKRKDCAYPFKELTGNGVGFKLLTAFCLKRDIPLEELFEIIDLAMVSIASDIVPIVGENRILAHYGLKKLNTNPRVSLKALKEVSGFQGEMSIESVVFTIGPRINAAGRIKHAKAAVQLLLSENYEEAVDFAYEIQNHNTERKTHDSQITAEALEMIRADDWLLTQAKSTVLFKEDWHKGVIGIVASRCIEHYYRPTVIFTKTKEGFAAGSARSVVGFNLYQAIESCSHLLEQFGGHRHAAGMTISIEQIEPFRKAFDEAVVANISDELLVPQIDIDIELKLEDITEKFYRIMKQMGPFGPKNMQPVFMTRKLSLAATPRILKEKHLKLELLEKESGVTMTALGFNMRDNFYDKLLNTDEFQAVYSLEQNTFRGQTSLQLFLKDLKF</sequence>
<dbReference type="OrthoDB" id="9809852at2"/>
<evidence type="ECO:0000313" key="10">
    <source>
        <dbReference type="Proteomes" id="UP000050454"/>
    </source>
</evidence>
<keyword evidence="3" id="KW-0540">Nuclease</keyword>
<dbReference type="Pfam" id="PF01368">
    <property type="entry name" value="DHH"/>
    <property type="match status" value="1"/>
</dbReference>
<dbReference type="GO" id="GO:0003676">
    <property type="term" value="F:nucleic acid binding"/>
    <property type="evidence" value="ECO:0007669"/>
    <property type="project" value="InterPro"/>
</dbReference>
<keyword evidence="10" id="KW-1185">Reference proteome</keyword>
<dbReference type="EMBL" id="LGTQ01000006">
    <property type="protein sequence ID" value="KPM48865.1"/>
    <property type="molecule type" value="Genomic_DNA"/>
</dbReference>
<feature type="domain" description="DHHA1" evidence="7">
    <location>
        <begin position="358"/>
        <end position="448"/>
    </location>
</feature>
<evidence type="ECO:0000259" key="6">
    <source>
        <dbReference type="Pfam" id="PF01368"/>
    </source>
</evidence>
<dbReference type="PANTHER" id="PTHR30255">
    <property type="entry name" value="SINGLE-STRANDED-DNA-SPECIFIC EXONUCLEASE RECJ"/>
    <property type="match status" value="1"/>
</dbReference>
<dbReference type="InterPro" id="IPR041122">
    <property type="entry name" value="RecJ_OB"/>
</dbReference>
<evidence type="ECO:0000256" key="5">
    <source>
        <dbReference type="ARBA" id="ARBA00022839"/>
    </source>
</evidence>
<dbReference type="GO" id="GO:0006310">
    <property type="term" value="P:DNA recombination"/>
    <property type="evidence" value="ECO:0007669"/>
    <property type="project" value="InterPro"/>
</dbReference>
<dbReference type="RefSeq" id="WP_055147381.1">
    <property type="nucleotide sequence ID" value="NZ_JXSZ01000006.1"/>
</dbReference>
<dbReference type="STRING" id="1605367.AFM12_09885"/>
<dbReference type="InterPro" id="IPR038763">
    <property type="entry name" value="DHH_sf"/>
</dbReference>
<reference evidence="9 10" key="1">
    <citation type="submission" date="2015-07" db="EMBL/GenBank/DDBJ databases">
        <title>The draft genome sequence of Leadbetterella sp. JN14-9.</title>
        <authorList>
            <person name="Liu Y."/>
            <person name="Du J."/>
            <person name="Shao Z."/>
        </authorList>
    </citation>
    <scope>NUCLEOTIDE SEQUENCE [LARGE SCALE GENOMIC DNA]</scope>
    <source>
        <strain evidence="9 10">JN14-9</strain>
    </source>
</reference>
<organism evidence="9 10">
    <name type="scientific">Jiulongibacter sediminis</name>
    <dbReference type="NCBI Taxonomy" id="1605367"/>
    <lineage>
        <taxon>Bacteria</taxon>
        <taxon>Pseudomonadati</taxon>
        <taxon>Bacteroidota</taxon>
        <taxon>Cytophagia</taxon>
        <taxon>Cytophagales</taxon>
        <taxon>Leadbetterellaceae</taxon>
        <taxon>Jiulongibacter</taxon>
    </lineage>
</organism>
<dbReference type="InterPro" id="IPR003156">
    <property type="entry name" value="DHHA1_dom"/>
</dbReference>
<feature type="domain" description="DDH" evidence="6">
    <location>
        <begin position="86"/>
        <end position="232"/>
    </location>
</feature>
<name>A0A0P7BW20_9BACT</name>
<dbReference type="Proteomes" id="UP000050454">
    <property type="component" value="Unassembled WGS sequence"/>
</dbReference>
<evidence type="ECO:0000259" key="8">
    <source>
        <dbReference type="Pfam" id="PF17768"/>
    </source>
</evidence>
<comment type="similarity">
    <text evidence="1">Belongs to the RecJ family.</text>
</comment>
<keyword evidence="4" id="KW-0378">Hydrolase</keyword>
<dbReference type="Pfam" id="PF17768">
    <property type="entry name" value="RecJ_OB"/>
    <property type="match status" value="1"/>
</dbReference>
<dbReference type="Gene3D" id="3.10.310.30">
    <property type="match status" value="1"/>
</dbReference>
<evidence type="ECO:0000259" key="7">
    <source>
        <dbReference type="Pfam" id="PF02272"/>
    </source>
</evidence>
<dbReference type="PANTHER" id="PTHR30255:SF2">
    <property type="entry name" value="SINGLE-STRANDED-DNA-SPECIFIC EXONUCLEASE RECJ"/>
    <property type="match status" value="1"/>
</dbReference>
<proteinExistence type="inferred from homology"/>
<dbReference type="SUPFAM" id="SSF64182">
    <property type="entry name" value="DHH phosphoesterases"/>
    <property type="match status" value="1"/>
</dbReference>
<dbReference type="InterPro" id="IPR051673">
    <property type="entry name" value="SSDNA_exonuclease_RecJ"/>
</dbReference>
<feature type="domain" description="RecJ OB" evidence="8">
    <location>
        <begin position="463"/>
        <end position="571"/>
    </location>
</feature>
<protein>
    <recommendedName>
        <fullName evidence="2">Single-stranded-DNA-specific exonuclease RecJ</fullName>
    </recommendedName>
</protein>
<gene>
    <name evidence="9" type="ORF">AFM12_09885</name>
</gene>
<evidence type="ECO:0000256" key="4">
    <source>
        <dbReference type="ARBA" id="ARBA00022801"/>
    </source>
</evidence>
<dbReference type="GO" id="GO:0008409">
    <property type="term" value="F:5'-3' exonuclease activity"/>
    <property type="evidence" value="ECO:0007669"/>
    <property type="project" value="InterPro"/>
</dbReference>
<accession>A0A0P7BW20</accession>